<accession>A0AAN7UD09</accession>
<keyword evidence="3" id="KW-1185">Reference proteome</keyword>
<feature type="region of interest" description="Disordered" evidence="1">
    <location>
        <begin position="1"/>
        <end position="22"/>
    </location>
</feature>
<organism evidence="2 3">
    <name type="scientific">Xylaria bambusicola</name>
    <dbReference type="NCBI Taxonomy" id="326684"/>
    <lineage>
        <taxon>Eukaryota</taxon>
        <taxon>Fungi</taxon>
        <taxon>Dikarya</taxon>
        <taxon>Ascomycota</taxon>
        <taxon>Pezizomycotina</taxon>
        <taxon>Sordariomycetes</taxon>
        <taxon>Xylariomycetidae</taxon>
        <taxon>Xylariales</taxon>
        <taxon>Xylariaceae</taxon>
        <taxon>Xylaria</taxon>
    </lineage>
</organism>
<comment type="caution">
    <text evidence="2">The sequence shown here is derived from an EMBL/GenBank/DDBJ whole genome shotgun (WGS) entry which is preliminary data.</text>
</comment>
<gene>
    <name evidence="2" type="ORF">RRF57_000521</name>
</gene>
<dbReference type="Proteomes" id="UP001305414">
    <property type="component" value="Unassembled WGS sequence"/>
</dbReference>
<protein>
    <submittedName>
        <fullName evidence="2">Uncharacterized protein</fullName>
    </submittedName>
</protein>
<name>A0AAN7UD09_9PEZI</name>
<sequence>MVAGVRSGAGEDTRGGDAQLDKADAVGARPEVDIVRLLARICQVLQKKSSTGLVTLVVTDVDLVVKIW</sequence>
<dbReference type="AlphaFoldDB" id="A0AAN7UD09"/>
<feature type="compositionally biased region" description="Basic and acidic residues" evidence="1">
    <location>
        <begin position="9"/>
        <end position="22"/>
    </location>
</feature>
<proteinExistence type="predicted"/>
<evidence type="ECO:0000313" key="2">
    <source>
        <dbReference type="EMBL" id="KAK5624806.1"/>
    </source>
</evidence>
<evidence type="ECO:0000256" key="1">
    <source>
        <dbReference type="SAM" id="MobiDB-lite"/>
    </source>
</evidence>
<reference evidence="2 3" key="1">
    <citation type="submission" date="2023-10" db="EMBL/GenBank/DDBJ databases">
        <title>Draft genome sequence of Xylaria bambusicola isolate GMP-LS, the root and basal stem rot pathogen of sugarcane in Indonesia.</title>
        <authorList>
            <person name="Selvaraj P."/>
            <person name="Muralishankar V."/>
            <person name="Muruganantham S."/>
            <person name="Sp S."/>
            <person name="Haryani S."/>
            <person name="Lau K.J.X."/>
            <person name="Naqvi N.I."/>
        </authorList>
    </citation>
    <scope>NUCLEOTIDE SEQUENCE [LARGE SCALE GENOMIC DNA]</scope>
    <source>
        <strain evidence="2">GMP-LS</strain>
    </source>
</reference>
<evidence type="ECO:0000313" key="3">
    <source>
        <dbReference type="Proteomes" id="UP001305414"/>
    </source>
</evidence>
<dbReference type="EMBL" id="JAWHQM010000001">
    <property type="protein sequence ID" value="KAK5624806.1"/>
    <property type="molecule type" value="Genomic_DNA"/>
</dbReference>